<dbReference type="RefSeq" id="WP_227590339.1">
    <property type="nucleotide sequence ID" value="NZ_CP006842.1"/>
</dbReference>
<dbReference type="GO" id="GO:0005886">
    <property type="term" value="C:plasma membrane"/>
    <property type="evidence" value="ECO:0007669"/>
    <property type="project" value="UniProtKB-SubCell"/>
</dbReference>
<feature type="transmembrane region" description="Helical" evidence="6">
    <location>
        <begin position="22"/>
        <end position="49"/>
    </location>
</feature>
<dbReference type="GO" id="GO:0022857">
    <property type="term" value="F:transmembrane transporter activity"/>
    <property type="evidence" value="ECO:0007669"/>
    <property type="project" value="InterPro"/>
</dbReference>
<feature type="transmembrane region" description="Helical" evidence="6">
    <location>
        <begin position="119"/>
        <end position="140"/>
    </location>
</feature>
<feature type="transmembrane region" description="Helical" evidence="6">
    <location>
        <begin position="152"/>
        <end position="175"/>
    </location>
</feature>
<dbReference type="SUPFAM" id="SSF103473">
    <property type="entry name" value="MFS general substrate transporter"/>
    <property type="match status" value="1"/>
</dbReference>
<evidence type="ECO:0000256" key="2">
    <source>
        <dbReference type="ARBA" id="ARBA00022448"/>
    </source>
</evidence>
<feature type="domain" description="Major facilitator superfamily (MFS) profile" evidence="7">
    <location>
        <begin position="24"/>
        <end position="463"/>
    </location>
</feature>
<feature type="transmembrane region" description="Helical" evidence="6">
    <location>
        <begin position="315"/>
        <end position="339"/>
    </location>
</feature>
<feature type="transmembrane region" description="Helical" evidence="6">
    <location>
        <begin position="242"/>
        <end position="262"/>
    </location>
</feature>
<dbReference type="STRING" id="1404245.CGLY_01955"/>
<feature type="transmembrane region" description="Helical" evidence="6">
    <location>
        <begin position="438"/>
        <end position="459"/>
    </location>
</feature>
<dbReference type="Proteomes" id="UP000023703">
    <property type="component" value="Chromosome"/>
</dbReference>
<evidence type="ECO:0000259" key="7">
    <source>
        <dbReference type="PROSITE" id="PS50850"/>
    </source>
</evidence>
<dbReference type="PANTHER" id="PTHR42718:SF9">
    <property type="entry name" value="MAJOR FACILITATOR SUPERFAMILY MULTIDRUG TRANSPORTER MFSC"/>
    <property type="match status" value="1"/>
</dbReference>
<keyword evidence="9" id="KW-1185">Reference proteome</keyword>
<comment type="subcellular location">
    <subcellularLocation>
        <location evidence="1">Cell membrane</location>
        <topology evidence="1">Multi-pass membrane protein</topology>
    </subcellularLocation>
</comment>
<keyword evidence="3 6" id="KW-0812">Transmembrane</keyword>
<proteinExistence type="predicted"/>
<dbReference type="HOGENOM" id="CLU_000960_28_2_11"/>
<feature type="transmembrane region" description="Helical" evidence="6">
    <location>
        <begin position="212"/>
        <end position="230"/>
    </location>
</feature>
<keyword evidence="2" id="KW-0813">Transport</keyword>
<feature type="transmembrane region" description="Helical" evidence="6">
    <location>
        <begin position="61"/>
        <end position="82"/>
    </location>
</feature>
<feature type="transmembrane region" description="Helical" evidence="6">
    <location>
        <begin position="181"/>
        <end position="200"/>
    </location>
</feature>
<dbReference type="PROSITE" id="PS00216">
    <property type="entry name" value="SUGAR_TRANSPORT_1"/>
    <property type="match status" value="1"/>
</dbReference>
<dbReference type="InterPro" id="IPR011701">
    <property type="entry name" value="MFS"/>
</dbReference>
<dbReference type="Gene3D" id="1.20.1720.10">
    <property type="entry name" value="Multidrug resistance protein D"/>
    <property type="match status" value="1"/>
</dbReference>
<evidence type="ECO:0000313" key="9">
    <source>
        <dbReference type="Proteomes" id="UP000023703"/>
    </source>
</evidence>
<gene>
    <name evidence="8" type="ORF">CGLY_01955</name>
</gene>
<dbReference type="InterPro" id="IPR020846">
    <property type="entry name" value="MFS_dom"/>
</dbReference>
<dbReference type="InterPro" id="IPR036259">
    <property type="entry name" value="MFS_trans_sf"/>
</dbReference>
<evidence type="ECO:0000313" key="8">
    <source>
        <dbReference type="EMBL" id="AHW62839.1"/>
    </source>
</evidence>
<evidence type="ECO:0000256" key="6">
    <source>
        <dbReference type="SAM" id="Phobius"/>
    </source>
</evidence>
<feature type="transmembrane region" description="Helical" evidence="6">
    <location>
        <begin position="94"/>
        <end position="113"/>
    </location>
</feature>
<organism evidence="8 9">
    <name type="scientific">Corynebacterium glyciniphilum AJ 3170</name>
    <dbReference type="NCBI Taxonomy" id="1404245"/>
    <lineage>
        <taxon>Bacteria</taxon>
        <taxon>Bacillati</taxon>
        <taxon>Actinomycetota</taxon>
        <taxon>Actinomycetes</taxon>
        <taxon>Mycobacteriales</taxon>
        <taxon>Corynebacteriaceae</taxon>
        <taxon>Corynebacterium</taxon>
    </lineage>
</organism>
<keyword evidence="5 6" id="KW-0472">Membrane</keyword>
<dbReference type="Pfam" id="PF07690">
    <property type="entry name" value="MFS_1"/>
    <property type="match status" value="1"/>
</dbReference>
<dbReference type="PANTHER" id="PTHR42718">
    <property type="entry name" value="MAJOR FACILITATOR SUPERFAMILY MULTIDRUG TRANSPORTER MFSC"/>
    <property type="match status" value="1"/>
</dbReference>
<feature type="transmembrane region" description="Helical" evidence="6">
    <location>
        <begin position="351"/>
        <end position="384"/>
    </location>
</feature>
<evidence type="ECO:0000256" key="5">
    <source>
        <dbReference type="ARBA" id="ARBA00023136"/>
    </source>
</evidence>
<dbReference type="CDD" id="cd17321">
    <property type="entry name" value="MFS_MMR_MDR_like"/>
    <property type="match status" value="1"/>
</dbReference>
<dbReference type="eggNOG" id="COG0477">
    <property type="taxonomic scope" value="Bacteria"/>
</dbReference>
<reference evidence="8 9" key="1">
    <citation type="journal article" date="2015" name="Int. J. Syst. Evol. Microbiol.">
        <title>Revisiting Corynebacterium glyciniphilum (ex Kubota et al., 1972) sp. nov., nom. rev., isolated from putrefied banana.</title>
        <authorList>
            <person name="Al-Dilaimi A."/>
            <person name="Bednarz H."/>
            <person name="Lomker A."/>
            <person name="Niehaus K."/>
            <person name="Kalinowski J."/>
            <person name="Ruckert C."/>
        </authorList>
    </citation>
    <scope>NUCLEOTIDE SEQUENCE [LARGE SCALE GENOMIC DNA]</scope>
    <source>
        <strain evidence="8">AJ 3170</strain>
    </source>
</reference>
<dbReference type="Gene3D" id="1.20.1250.20">
    <property type="entry name" value="MFS general substrate transporter like domains"/>
    <property type="match status" value="1"/>
</dbReference>
<dbReference type="InterPro" id="IPR005829">
    <property type="entry name" value="Sugar_transporter_CS"/>
</dbReference>
<sequence>MDTPTDPHVKHQNEPLSLRRRWAVLAICASALFLVGLDTTIVTVALPHISVGLSVEDARMAWVVDAYTVPFASLLITTGALADRFGRRRVFRTGLVVFGLASLACAVAPSAELLITARIVQGTGASMLTPVALAIVVNAMPDPRERARAIGVWGAMFGMSMAVGPVTGGLLVTALDWRAVFWINGPLVLTALLLVSLLVPESRSAHPRHLDVPGQILLVLILATAVTILIEGSGAAGTRWGSAPILIGCAVFLLATAGFHHVERHRSEPLVDPALFRIPAFTAAVVSAAVVFAGFSLTLLSTTLLLQNTLGWSPVAAGAATLPMASGAVVFAPLSGWFVADSGPRGPLRAAGACLVVGGLLLMIFTVATQGTGVPLLLAAYLFIGSGVGLSSAPVTTTAVNSLPPERAGVAGGITSTSRQVGTALGVALAGSLSATSLAGWMIIAACGATVLILSGLAINDGTGR</sequence>
<keyword evidence="4 6" id="KW-1133">Transmembrane helix</keyword>
<accession>X5DNI8</accession>
<evidence type="ECO:0000256" key="3">
    <source>
        <dbReference type="ARBA" id="ARBA00022692"/>
    </source>
</evidence>
<protein>
    <submittedName>
        <fullName evidence="8">Putative multidrug efflux permease, MFS-type</fullName>
    </submittedName>
</protein>
<dbReference type="PROSITE" id="PS50850">
    <property type="entry name" value="MFS"/>
    <property type="match status" value="1"/>
</dbReference>
<evidence type="ECO:0000256" key="4">
    <source>
        <dbReference type="ARBA" id="ARBA00022989"/>
    </source>
</evidence>
<dbReference type="KEGG" id="cgy:CGLY_01955"/>
<feature type="transmembrane region" description="Helical" evidence="6">
    <location>
        <begin position="274"/>
        <end position="295"/>
    </location>
</feature>
<dbReference type="EMBL" id="CP006842">
    <property type="protein sequence ID" value="AHW62839.1"/>
    <property type="molecule type" value="Genomic_DNA"/>
</dbReference>
<dbReference type="AlphaFoldDB" id="X5DNI8"/>
<name>X5DNI8_9CORY</name>
<evidence type="ECO:0000256" key="1">
    <source>
        <dbReference type="ARBA" id="ARBA00004651"/>
    </source>
</evidence>